<dbReference type="EMBL" id="CAACVS010000010">
    <property type="protein sequence ID" value="VEU33841.1"/>
    <property type="molecule type" value="Genomic_DNA"/>
</dbReference>
<evidence type="ECO:0000313" key="2">
    <source>
        <dbReference type="Proteomes" id="UP000291116"/>
    </source>
</evidence>
<sequence>MFRYSLASVLLSPQIIWTFIVDRSAAHRIAASASESGKVFVMYFSARSGWRVALPFSLAPLPWFGIARSSRARSIGPHRDPTTRSSSMTNGAALKPSVPAAQVLFSTRVPIGRHMPAASFRPAGDPVASTTTSYRFDAGCFPDQIQFVRMLSEQHGLGVGRAVDVVTVPTRFLVAATESRRVFPSQYLGNHQSEFPITKNSHLVGGNPSRFVFIPHQVLFDDPAGGCQRLGKDSHLVRNVVRDFVQIAEGQCQVFCHGSVLVQNPEHRPVRAVVPAHLGTAPGKIPIVGSIGANPAGSATNVDVSTDSLSHPPLSQFLALGIHLRDDPHKFVAKNPRESHVALEDFQIGVADPCSQDPDQSFVGEGLRNRKVILE</sequence>
<organism evidence="1 2">
    <name type="scientific">Pseudo-nitzschia multistriata</name>
    <dbReference type="NCBI Taxonomy" id="183589"/>
    <lineage>
        <taxon>Eukaryota</taxon>
        <taxon>Sar</taxon>
        <taxon>Stramenopiles</taxon>
        <taxon>Ochrophyta</taxon>
        <taxon>Bacillariophyta</taxon>
        <taxon>Bacillariophyceae</taxon>
        <taxon>Bacillariophycidae</taxon>
        <taxon>Bacillariales</taxon>
        <taxon>Bacillariaceae</taxon>
        <taxon>Pseudo-nitzschia</taxon>
    </lineage>
</organism>
<dbReference type="Proteomes" id="UP000291116">
    <property type="component" value="Unassembled WGS sequence"/>
</dbReference>
<proteinExistence type="predicted"/>
<accession>A0A448YVN8</accession>
<gene>
    <name evidence="1" type="ORF">PSNMU_V1.4_AUG-EV-PASAV3_0005310</name>
</gene>
<reference evidence="1 2" key="1">
    <citation type="submission" date="2019-01" db="EMBL/GenBank/DDBJ databases">
        <authorList>
            <person name="Ferrante I. M."/>
        </authorList>
    </citation>
    <scope>NUCLEOTIDE SEQUENCE [LARGE SCALE GENOMIC DNA]</scope>
    <source>
        <strain evidence="1 2">B856</strain>
    </source>
</reference>
<protein>
    <submittedName>
        <fullName evidence="1">Uncharacterized protein</fullName>
    </submittedName>
</protein>
<evidence type="ECO:0000313" key="1">
    <source>
        <dbReference type="EMBL" id="VEU33841.1"/>
    </source>
</evidence>
<keyword evidence="2" id="KW-1185">Reference proteome</keyword>
<name>A0A448YVN8_9STRA</name>
<dbReference type="AlphaFoldDB" id="A0A448YVN8"/>